<dbReference type="GO" id="GO:0050661">
    <property type="term" value="F:NADP binding"/>
    <property type="evidence" value="ECO:0007669"/>
    <property type="project" value="TreeGrafter"/>
</dbReference>
<organism evidence="8 9">
    <name type="scientific">Aspergillus thermomutatus</name>
    <name type="common">Neosartorya pseudofischeri</name>
    <dbReference type="NCBI Taxonomy" id="41047"/>
    <lineage>
        <taxon>Eukaryota</taxon>
        <taxon>Fungi</taxon>
        <taxon>Dikarya</taxon>
        <taxon>Ascomycota</taxon>
        <taxon>Pezizomycotina</taxon>
        <taxon>Eurotiomycetes</taxon>
        <taxon>Eurotiomycetidae</taxon>
        <taxon>Eurotiales</taxon>
        <taxon>Aspergillaceae</taxon>
        <taxon>Aspergillus</taxon>
        <taxon>Aspergillus subgen. Fumigati</taxon>
    </lineage>
</organism>
<dbReference type="EC" id="1.1.1.169" evidence="2"/>
<dbReference type="RefSeq" id="XP_026617878.1">
    <property type="nucleotide sequence ID" value="XM_026762374.1"/>
</dbReference>
<dbReference type="PANTHER" id="PTHR43765:SF2">
    <property type="entry name" value="2-DEHYDROPANTOATE 2-REDUCTASE"/>
    <property type="match status" value="1"/>
</dbReference>
<gene>
    <name evidence="8" type="ORF">CDV56_108755</name>
</gene>
<keyword evidence="4" id="KW-0560">Oxidoreductase</keyword>
<evidence type="ECO:0000313" key="8">
    <source>
        <dbReference type="EMBL" id="RHZ65520.1"/>
    </source>
</evidence>
<dbReference type="Pfam" id="PF02558">
    <property type="entry name" value="ApbA"/>
    <property type="match status" value="1"/>
</dbReference>
<keyword evidence="3" id="KW-0521">NADP</keyword>
<dbReference type="AlphaFoldDB" id="A0A397HY73"/>
<dbReference type="Gene3D" id="1.10.1040.10">
    <property type="entry name" value="N-(1-d-carboxylethyl)-l-norvaline Dehydrogenase, domain 2"/>
    <property type="match status" value="1"/>
</dbReference>
<dbReference type="Gene3D" id="3.40.50.720">
    <property type="entry name" value="NAD(P)-binding Rossmann-like Domain"/>
    <property type="match status" value="1"/>
</dbReference>
<name>A0A397HY73_ASPTH</name>
<protein>
    <recommendedName>
        <fullName evidence="2">2-dehydropantoate 2-reductase</fullName>
        <ecNumber evidence="2">1.1.1.169</ecNumber>
    </recommendedName>
    <alternativeName>
        <fullName evidence="5">Ketopantoate reductase</fullName>
    </alternativeName>
</protein>
<evidence type="ECO:0000256" key="5">
    <source>
        <dbReference type="ARBA" id="ARBA00032024"/>
    </source>
</evidence>
<reference evidence="8" key="1">
    <citation type="submission" date="2018-08" db="EMBL/GenBank/DDBJ databases">
        <title>Draft genome sequence of azole-resistant Aspergillus thermomutatus (Neosartorya pseudofischeri) strain HMR AF 39, isolated from a human nasal aspirate.</title>
        <authorList>
            <person name="Parent-Michaud M."/>
            <person name="Dufresne P.J."/>
            <person name="Fournier E."/>
            <person name="Martineau C."/>
            <person name="Moreira S."/>
            <person name="Perkins V."/>
            <person name="De Repentigny L."/>
            <person name="Dufresne S.F."/>
        </authorList>
    </citation>
    <scope>NUCLEOTIDE SEQUENCE [LARGE SCALE GENOMIC DNA]</scope>
    <source>
        <strain evidence="8">HMR AF 39</strain>
    </source>
</reference>
<sequence length="351" mass="38551">MTSSAHPIYILGVGSVGSFIAHSLRSLPEPPPVTLLLHREDLYQEFASKGWKLGLQLGEYGVLEERTGFDVELLASKSAPVSTDPIHYLIVTVKASATTSALEPIKHRLGRHSTICLFQNGLGQIEDMNERVFTDPSTRPLYVLGIMQHGVYLKSPAEAVLSSSNGCATVGIVDHGNQTPARSHCQFLLDALLRSPTLRCTELMWADLLQVQLLKLAANCIINPLTALLDIRNGALIDSPELLSIQRLILKEISMVFENLPELSNLPRDQTRFSVASLEAAVLDTVEKTAPNSSSMREDIRKGRATEIEFINGWIVRRGKELGIDCVTNTCLTQMVLVKSRQSAKDDTAKV</sequence>
<evidence type="ECO:0000259" key="6">
    <source>
        <dbReference type="Pfam" id="PF02558"/>
    </source>
</evidence>
<proteinExistence type="inferred from homology"/>
<accession>A0A397HY73</accession>
<comment type="similarity">
    <text evidence="1">Belongs to the ketopantoate reductase family.</text>
</comment>
<dbReference type="InterPro" id="IPR008927">
    <property type="entry name" value="6-PGluconate_DH-like_C_sf"/>
</dbReference>
<comment type="caution">
    <text evidence="8">The sequence shown here is derived from an EMBL/GenBank/DDBJ whole genome shotgun (WGS) entry which is preliminary data.</text>
</comment>
<dbReference type="InterPro" id="IPR013752">
    <property type="entry name" value="KPA_reductase"/>
</dbReference>
<feature type="domain" description="Ketopantoate reductase N-terminal" evidence="6">
    <location>
        <begin position="8"/>
        <end position="171"/>
    </location>
</feature>
<dbReference type="InterPro" id="IPR050838">
    <property type="entry name" value="Ketopantoate_reductase"/>
</dbReference>
<dbReference type="PANTHER" id="PTHR43765">
    <property type="entry name" value="2-DEHYDROPANTOATE 2-REDUCTASE-RELATED"/>
    <property type="match status" value="1"/>
</dbReference>
<dbReference type="NCBIfam" id="TIGR00745">
    <property type="entry name" value="apbA_panE"/>
    <property type="match status" value="1"/>
</dbReference>
<dbReference type="Proteomes" id="UP000215305">
    <property type="component" value="Unassembled WGS sequence"/>
</dbReference>
<dbReference type="Pfam" id="PF08546">
    <property type="entry name" value="ApbA_C"/>
    <property type="match status" value="1"/>
</dbReference>
<evidence type="ECO:0000256" key="4">
    <source>
        <dbReference type="ARBA" id="ARBA00023002"/>
    </source>
</evidence>
<dbReference type="InterPro" id="IPR013328">
    <property type="entry name" value="6PGD_dom2"/>
</dbReference>
<evidence type="ECO:0000259" key="7">
    <source>
        <dbReference type="Pfam" id="PF08546"/>
    </source>
</evidence>
<keyword evidence="9" id="KW-1185">Reference proteome</keyword>
<evidence type="ECO:0000313" key="9">
    <source>
        <dbReference type="Proteomes" id="UP000215305"/>
    </source>
</evidence>
<dbReference type="OrthoDB" id="73846at2759"/>
<dbReference type="EMBL" id="NKHU02000017">
    <property type="protein sequence ID" value="RHZ65520.1"/>
    <property type="molecule type" value="Genomic_DNA"/>
</dbReference>
<evidence type="ECO:0000256" key="3">
    <source>
        <dbReference type="ARBA" id="ARBA00022857"/>
    </source>
</evidence>
<dbReference type="GO" id="GO:0015940">
    <property type="term" value="P:pantothenate biosynthetic process"/>
    <property type="evidence" value="ECO:0007669"/>
    <property type="project" value="InterPro"/>
</dbReference>
<dbReference type="SUPFAM" id="SSF51735">
    <property type="entry name" value="NAD(P)-binding Rossmann-fold domains"/>
    <property type="match status" value="1"/>
</dbReference>
<dbReference type="STRING" id="41047.A0A397HY73"/>
<dbReference type="GeneID" id="38130729"/>
<evidence type="ECO:0000256" key="2">
    <source>
        <dbReference type="ARBA" id="ARBA00013014"/>
    </source>
</evidence>
<dbReference type="SUPFAM" id="SSF48179">
    <property type="entry name" value="6-phosphogluconate dehydrogenase C-terminal domain-like"/>
    <property type="match status" value="1"/>
</dbReference>
<dbReference type="GO" id="GO:0005739">
    <property type="term" value="C:mitochondrion"/>
    <property type="evidence" value="ECO:0007669"/>
    <property type="project" value="TreeGrafter"/>
</dbReference>
<dbReference type="InterPro" id="IPR013332">
    <property type="entry name" value="KPR_N"/>
</dbReference>
<dbReference type="GO" id="GO:0008677">
    <property type="term" value="F:2-dehydropantoate 2-reductase activity"/>
    <property type="evidence" value="ECO:0007669"/>
    <property type="project" value="UniProtKB-EC"/>
</dbReference>
<feature type="domain" description="Ketopantoate reductase C-terminal" evidence="7">
    <location>
        <begin position="207"/>
        <end position="337"/>
    </location>
</feature>
<evidence type="ECO:0000256" key="1">
    <source>
        <dbReference type="ARBA" id="ARBA00007870"/>
    </source>
</evidence>
<dbReference type="VEuPathDB" id="FungiDB:CDV56_108755"/>
<dbReference type="InterPro" id="IPR003710">
    <property type="entry name" value="ApbA"/>
</dbReference>
<dbReference type="InterPro" id="IPR036291">
    <property type="entry name" value="NAD(P)-bd_dom_sf"/>
</dbReference>